<dbReference type="AlphaFoldDB" id="S3BMD2"/>
<sequence length="896" mass="95010">MASPEADAPSAPEHQVLPYASNADTPPLSDGEVPDDVEDMDGDDLYTDEPQESSAAGDASEAPDTKVQAETEAEDDASSSDIDDNVNDNNHEAVDADASNTEPTSPPAQLAAQHHTLPSEDAAPTPKETRADTDAGAEHAPKFPAADVPVPSTDGAVDGSANTGPVEGHDLFVEDVGSTATVAAISPVDPKSDADADDDEEEGEAKEDDNEDTGAHKPASASPSLPYIADIAMLDTGEPGEFQPDAPAVSAFSSMLGAASSSPRPGDGDIDVDKIFDAISASPKQKQRQPPTGPSAMSSKPSRPPKPSKPSKPSKPIPTGPAHPHVLPKPPTGPARMNGGATSSIAIHASSPVPNAAHGGAIPRGPAAASRQPNSHRDKASVERAYQAFLVEEKAYTAVGNWETNFPEGSRMFIGNLSQERVSKRDVFEKFHLYGRLAQVAIKSAYGFVQYHTADEARAAIKNLEGVEIRGRKIHLEITKRKGNEQNHDASPDMAKSRSGRGHERHDTSRDQQNGSARRSRDDRRDSSPRRDHGRGDDHYSSRDRGDRNGRDSYSRHSRDRSRSPGRHGHDKSSYRSRRSPSPHGRSRNERSSSIKYEDVKMRSGSSVPDIQFLVNPGLEREFVKWAQAPFQERGLRTDVLFRSPLTPPRDTLIQTHVVEGVIAVVDLNMAAQVAGKIPLQVFDRSAGASSVHFDGYQDLAPSVAADVASRAKAATLAQRHAVQQPYQPPAQYGGYAPSAPAAAPAAPAISASDLAALATQLDATTLAQVVAMLQGAPQQPQQPQQQQQHQPAAPVYGQQQSPPPYGVPQQPPQYPQQQQQQQLDLASVLGLLGGATPANNYGAAHPSAPVAYGQSAGYPGAPATAAPSAYQQAPGQAASDQALQAIMAQFGQFRQ</sequence>
<dbReference type="PANTHER" id="PTHR23295:SF6">
    <property type="entry name" value="NEOSIN, ISOFORM A"/>
    <property type="match status" value="1"/>
</dbReference>
<feature type="compositionally biased region" description="Basic residues" evidence="2">
    <location>
        <begin position="564"/>
        <end position="581"/>
    </location>
</feature>
<dbReference type="HOGENOM" id="CLU_318360_0_0_1"/>
<evidence type="ECO:0000256" key="2">
    <source>
        <dbReference type="SAM" id="MobiDB-lite"/>
    </source>
</evidence>
<dbReference type="GO" id="GO:0003723">
    <property type="term" value="F:RNA binding"/>
    <property type="evidence" value="ECO:0007669"/>
    <property type="project" value="UniProtKB-UniRule"/>
</dbReference>
<gene>
    <name evidence="4" type="ORF">F503_03954</name>
</gene>
<feature type="domain" description="RRM" evidence="3">
    <location>
        <begin position="410"/>
        <end position="481"/>
    </location>
</feature>
<feature type="region of interest" description="Disordered" evidence="2">
    <location>
        <begin position="478"/>
        <end position="602"/>
    </location>
</feature>
<feature type="compositionally biased region" description="Basic and acidic residues" evidence="2">
    <location>
        <begin position="501"/>
        <end position="510"/>
    </location>
</feature>
<name>S3BMD2_OPHP1</name>
<feature type="compositionally biased region" description="Pro residues" evidence="2">
    <location>
        <begin position="802"/>
        <end position="815"/>
    </location>
</feature>
<dbReference type="PANTHER" id="PTHR23295">
    <property type="entry name" value="NUCLEAR RECEPTOR COACTIVATOR 5-RELATED"/>
    <property type="match status" value="1"/>
</dbReference>
<feature type="region of interest" description="Disordered" evidence="2">
    <location>
        <begin position="1"/>
        <end position="381"/>
    </location>
</feature>
<proteinExistence type="predicted"/>
<evidence type="ECO:0000259" key="3">
    <source>
        <dbReference type="PROSITE" id="PS50102"/>
    </source>
</evidence>
<feature type="compositionally biased region" description="Pro residues" evidence="2">
    <location>
        <begin position="302"/>
        <end position="333"/>
    </location>
</feature>
<dbReference type="Gene3D" id="3.30.70.330">
    <property type="match status" value="1"/>
</dbReference>
<dbReference type="OrthoDB" id="10044938at2759"/>
<keyword evidence="1" id="KW-0694">RNA-binding</keyword>
<dbReference type="SMART" id="SM00360">
    <property type="entry name" value="RRM"/>
    <property type="match status" value="1"/>
</dbReference>
<feature type="compositionally biased region" description="Low complexity" evidence="2">
    <location>
        <begin position="778"/>
        <end position="801"/>
    </location>
</feature>
<dbReference type="Proteomes" id="UP000016923">
    <property type="component" value="Unassembled WGS sequence"/>
</dbReference>
<dbReference type="PROSITE" id="PS50102">
    <property type="entry name" value="RRM"/>
    <property type="match status" value="1"/>
</dbReference>
<reference evidence="4 5" key="1">
    <citation type="journal article" date="2013" name="BMC Genomics">
        <title>The genome and transcriptome of the pine saprophyte Ophiostoma piceae, and a comparison with the bark beetle-associated pine pathogen Grosmannia clavigera.</title>
        <authorList>
            <person name="Haridas S."/>
            <person name="Wang Y."/>
            <person name="Lim L."/>
            <person name="Massoumi Alamouti S."/>
            <person name="Jackman S."/>
            <person name="Docking R."/>
            <person name="Robertson G."/>
            <person name="Birol I."/>
            <person name="Bohlmann J."/>
            <person name="Breuil C."/>
        </authorList>
    </citation>
    <scope>NUCLEOTIDE SEQUENCE [LARGE SCALE GENOMIC DNA]</scope>
    <source>
        <strain evidence="4 5">UAMH 11346</strain>
    </source>
</reference>
<keyword evidence="5" id="KW-1185">Reference proteome</keyword>
<evidence type="ECO:0000313" key="5">
    <source>
        <dbReference type="Proteomes" id="UP000016923"/>
    </source>
</evidence>
<dbReference type="EMBL" id="KE148180">
    <property type="protein sequence ID" value="EPE02369.1"/>
    <property type="molecule type" value="Genomic_DNA"/>
</dbReference>
<dbReference type="VEuPathDB" id="FungiDB:F503_03954"/>
<feature type="compositionally biased region" description="Basic and acidic residues" evidence="2">
    <location>
        <begin position="587"/>
        <end position="602"/>
    </location>
</feature>
<dbReference type="OMA" id="AFCIDEG"/>
<dbReference type="InterPro" id="IPR012677">
    <property type="entry name" value="Nucleotide-bd_a/b_plait_sf"/>
</dbReference>
<protein>
    <submittedName>
        <fullName evidence="4">Rna-binding protein</fullName>
    </submittedName>
</protein>
<feature type="region of interest" description="Disordered" evidence="2">
    <location>
        <begin position="778"/>
        <end position="823"/>
    </location>
</feature>
<dbReference type="Pfam" id="PF00076">
    <property type="entry name" value="RRM_1"/>
    <property type="match status" value="1"/>
</dbReference>
<dbReference type="eggNOG" id="KOG0118">
    <property type="taxonomic scope" value="Eukaryota"/>
</dbReference>
<evidence type="ECO:0000256" key="1">
    <source>
        <dbReference type="PROSITE-ProRule" id="PRU00176"/>
    </source>
</evidence>
<dbReference type="SUPFAM" id="SSF54928">
    <property type="entry name" value="RNA-binding domain, RBD"/>
    <property type="match status" value="1"/>
</dbReference>
<organism evidence="4 5">
    <name type="scientific">Ophiostoma piceae (strain UAMH 11346)</name>
    <name type="common">Sap stain fungus</name>
    <dbReference type="NCBI Taxonomy" id="1262450"/>
    <lineage>
        <taxon>Eukaryota</taxon>
        <taxon>Fungi</taxon>
        <taxon>Dikarya</taxon>
        <taxon>Ascomycota</taxon>
        <taxon>Pezizomycotina</taxon>
        <taxon>Sordariomycetes</taxon>
        <taxon>Sordariomycetidae</taxon>
        <taxon>Ophiostomatales</taxon>
        <taxon>Ophiostomataceae</taxon>
        <taxon>Ophiostoma</taxon>
    </lineage>
</organism>
<dbReference type="InterPro" id="IPR052600">
    <property type="entry name" value="Nuc_rcpt_coact/corep"/>
</dbReference>
<feature type="compositionally biased region" description="Low complexity" evidence="2">
    <location>
        <begin position="1"/>
        <end position="13"/>
    </location>
</feature>
<feature type="compositionally biased region" description="Basic and acidic residues" evidence="2">
    <location>
        <begin position="478"/>
        <end position="491"/>
    </location>
</feature>
<feature type="compositionally biased region" description="Acidic residues" evidence="2">
    <location>
        <begin position="71"/>
        <end position="86"/>
    </location>
</feature>
<feature type="compositionally biased region" description="Acidic residues" evidence="2">
    <location>
        <begin position="195"/>
        <end position="212"/>
    </location>
</feature>
<dbReference type="InterPro" id="IPR035979">
    <property type="entry name" value="RBD_domain_sf"/>
</dbReference>
<feature type="compositionally biased region" description="Acidic residues" evidence="2">
    <location>
        <begin position="32"/>
        <end position="51"/>
    </location>
</feature>
<dbReference type="InterPro" id="IPR000504">
    <property type="entry name" value="RRM_dom"/>
</dbReference>
<feature type="compositionally biased region" description="Basic and acidic residues" evidence="2">
    <location>
        <begin position="519"/>
        <end position="563"/>
    </location>
</feature>
<dbReference type="STRING" id="1262450.S3BMD2"/>
<evidence type="ECO:0000313" key="4">
    <source>
        <dbReference type="EMBL" id="EPE02369.1"/>
    </source>
</evidence>
<feature type="compositionally biased region" description="Basic and acidic residues" evidence="2">
    <location>
        <begin position="127"/>
        <end position="141"/>
    </location>
</feature>
<accession>S3BMD2</accession>